<organism evidence="2 3">
    <name type="scientific">Leptidea sinapis</name>
    <dbReference type="NCBI Taxonomy" id="189913"/>
    <lineage>
        <taxon>Eukaryota</taxon>
        <taxon>Metazoa</taxon>
        <taxon>Ecdysozoa</taxon>
        <taxon>Arthropoda</taxon>
        <taxon>Hexapoda</taxon>
        <taxon>Insecta</taxon>
        <taxon>Pterygota</taxon>
        <taxon>Neoptera</taxon>
        <taxon>Endopterygota</taxon>
        <taxon>Lepidoptera</taxon>
        <taxon>Glossata</taxon>
        <taxon>Ditrysia</taxon>
        <taxon>Papilionoidea</taxon>
        <taxon>Pieridae</taxon>
        <taxon>Dismorphiinae</taxon>
        <taxon>Leptidea</taxon>
    </lineage>
</organism>
<keyword evidence="1" id="KW-0812">Transmembrane</keyword>
<name>A0A5E4QEW1_9NEOP</name>
<keyword evidence="1" id="KW-1133">Transmembrane helix</keyword>
<keyword evidence="3" id="KW-1185">Reference proteome</keyword>
<keyword evidence="1" id="KW-0472">Membrane</keyword>
<accession>A0A5E4QEW1</accession>
<dbReference type="AlphaFoldDB" id="A0A5E4QEW1"/>
<protein>
    <submittedName>
        <fullName evidence="2">Uncharacterized protein</fullName>
    </submittedName>
</protein>
<sequence>YANINNYSQQFANREIAIINILSSSLLSVFFQSVVPSVKNYQSTQTD</sequence>
<evidence type="ECO:0000313" key="3">
    <source>
        <dbReference type="Proteomes" id="UP000324832"/>
    </source>
</evidence>
<proteinExistence type="predicted"/>
<feature type="non-terminal residue" evidence="2">
    <location>
        <position position="1"/>
    </location>
</feature>
<dbReference type="EMBL" id="FZQP02002669">
    <property type="protein sequence ID" value="VVC96330.1"/>
    <property type="molecule type" value="Genomic_DNA"/>
</dbReference>
<gene>
    <name evidence="2" type="ORF">LSINAPIS_LOCUS7858</name>
</gene>
<dbReference type="Proteomes" id="UP000324832">
    <property type="component" value="Unassembled WGS sequence"/>
</dbReference>
<evidence type="ECO:0000313" key="2">
    <source>
        <dbReference type="EMBL" id="VVC96330.1"/>
    </source>
</evidence>
<feature type="transmembrane region" description="Helical" evidence="1">
    <location>
        <begin position="16"/>
        <end position="35"/>
    </location>
</feature>
<evidence type="ECO:0000256" key="1">
    <source>
        <dbReference type="SAM" id="Phobius"/>
    </source>
</evidence>
<reference evidence="2 3" key="1">
    <citation type="submission" date="2017-07" db="EMBL/GenBank/DDBJ databases">
        <authorList>
            <person name="Talla V."/>
            <person name="Backstrom N."/>
        </authorList>
    </citation>
    <scope>NUCLEOTIDE SEQUENCE [LARGE SCALE GENOMIC DNA]</scope>
</reference>